<keyword evidence="2" id="KW-0539">Nucleus</keyword>
<feature type="compositionally biased region" description="Basic residues" evidence="3">
    <location>
        <begin position="257"/>
        <end position="276"/>
    </location>
</feature>
<comment type="caution">
    <text evidence="5">The sequence shown here is derived from an EMBL/GenBank/DDBJ whole genome shotgun (WGS) entry which is preliminary data.</text>
</comment>
<comment type="subcellular location">
    <subcellularLocation>
        <location evidence="1">Nucleus</location>
    </subcellularLocation>
</comment>
<feature type="region of interest" description="Disordered" evidence="3">
    <location>
        <begin position="359"/>
        <end position="396"/>
    </location>
</feature>
<evidence type="ECO:0000259" key="4">
    <source>
        <dbReference type="PROSITE" id="PS51138"/>
    </source>
</evidence>
<feature type="compositionally biased region" description="Basic and acidic residues" evidence="3">
    <location>
        <begin position="311"/>
        <end position="334"/>
    </location>
</feature>
<dbReference type="InterPro" id="IPR036142">
    <property type="entry name" value="ENT_dom-like_sf"/>
</dbReference>
<feature type="compositionally biased region" description="Polar residues" evidence="3">
    <location>
        <begin position="770"/>
        <end position="779"/>
    </location>
</feature>
<dbReference type="PANTHER" id="PTHR16500:SF3">
    <property type="entry name" value="BRCA2-INTERACTING TRANSCRIPTIONAL REPRESSOR EMSY"/>
    <property type="match status" value="1"/>
</dbReference>
<dbReference type="Proteomes" id="UP001367676">
    <property type="component" value="Unassembled WGS sequence"/>
</dbReference>
<feature type="region of interest" description="Disordered" evidence="3">
    <location>
        <begin position="950"/>
        <end position="974"/>
    </location>
</feature>
<evidence type="ECO:0000313" key="5">
    <source>
        <dbReference type="EMBL" id="KAK7579730.1"/>
    </source>
</evidence>
<organism evidence="5 6">
    <name type="scientific">Parthenolecanium corni</name>
    <dbReference type="NCBI Taxonomy" id="536013"/>
    <lineage>
        <taxon>Eukaryota</taxon>
        <taxon>Metazoa</taxon>
        <taxon>Ecdysozoa</taxon>
        <taxon>Arthropoda</taxon>
        <taxon>Hexapoda</taxon>
        <taxon>Insecta</taxon>
        <taxon>Pterygota</taxon>
        <taxon>Neoptera</taxon>
        <taxon>Paraneoptera</taxon>
        <taxon>Hemiptera</taxon>
        <taxon>Sternorrhyncha</taxon>
        <taxon>Coccoidea</taxon>
        <taxon>Coccidae</taxon>
        <taxon>Parthenolecanium</taxon>
    </lineage>
</organism>
<feature type="compositionally biased region" description="Polar residues" evidence="3">
    <location>
        <begin position="746"/>
        <end position="763"/>
    </location>
</feature>
<evidence type="ECO:0000256" key="2">
    <source>
        <dbReference type="ARBA" id="ARBA00023242"/>
    </source>
</evidence>
<dbReference type="AlphaFoldDB" id="A0AAN9Y1I8"/>
<gene>
    <name evidence="5" type="ORF">V9T40_000359</name>
</gene>
<dbReference type="SMART" id="SM01191">
    <property type="entry name" value="ENT"/>
    <property type="match status" value="1"/>
</dbReference>
<reference evidence="5 6" key="1">
    <citation type="submission" date="2024-03" db="EMBL/GenBank/DDBJ databases">
        <title>Adaptation during the transition from Ophiocordyceps entomopathogen to insect associate is accompanied by gene loss and intensified selection.</title>
        <authorList>
            <person name="Ward C.M."/>
            <person name="Onetto C.A."/>
            <person name="Borneman A.R."/>
        </authorList>
    </citation>
    <scope>NUCLEOTIDE SEQUENCE [LARGE SCALE GENOMIC DNA]</scope>
    <source>
        <strain evidence="5">AWRI1</strain>
        <tissue evidence="5">Single Adult Female</tissue>
    </source>
</reference>
<sequence length="974" mass="107092">MDCTTDKNTAASSNEGKRLLRTLELKAFRSVVDAIRAQGSFTSQKCSVLKNLAFTLKVGDERCRSEMRRAVNDNLLNYIARCSEQNSEENWRLESARKVARMPMVNEPTVFTTLADKVSDWVSSHNRNLVEHDFTLMDILESKKSRTDANACRFHTTKLCEPFLSTSSRNSENIAIELEKIKFNSKMSSRKIQFLKKDCSPVPKPTKKPLLLETSTIIDTPAENTLIKVHSEDETDHNDISVNSVPAKDVIEVKNKVPSKPRPKRSRSKSRQKRSQSVKTNSLQEELSRTVSAVNALVAPITEPSTTTGKRQCDDSFNDEWHPKEKKAKTDSSKKVPSTVVVDVKLSSDVSIDEIKSVTVSESEEKDSAISNTHSTDESKVDDSQQAVPSSVNSSVQFAPENQAVPLEKDFTPHTFNLIPASRRLKMVKKKENSNGSLIVKELEPVISANNPERKSTSTPSLTIIKSSLPEKKRSVDQNKDIIITQMNNSSSSVVIKCGKLAPNEPPLERRKGIDEKLKNVLPMLSHENNTLSLLGNIKVRNLNAKAEDESLEGSLSSCKNKAEEMEFENEDEFVESWLDTSEVDSGSNVDSSENSTFDDSDSHSVIEYWDHEDDEDIVENGNNPECDLEDFQEDDSYKEEKVTDDEIVGSHQDVSSDEASGNSDFSDEIVEEIVEDEEFYGSDIAESYESDDAEKLILDFKESESGEEHCDETKLTVSAEKPTNRELESIITASSASVDKPLVIHSSTPIQNSSTSNVISSQKNDERMGTSSSPTAESSACGSAVSILKLRKPVVVGTTAELSKAKEVVIVSPKSQKTVSVHLNSEKSPSESPKYQMIPPSKCIVRGQTISLANARLIGTSPKTSQSAVMTSAATADLPKITFYSSAKISNSGGNLPASSSASKNVTLLQNVKTTSASIPVKQTSFQPSTLPIPKKVCRLYELIDIPASDSPFSNSSHAKKNLPNKKPAVSSS</sequence>
<feature type="region of interest" description="Disordered" evidence="3">
    <location>
        <begin position="746"/>
        <end position="779"/>
    </location>
</feature>
<dbReference type="EMBL" id="JBBCAQ010000034">
    <property type="protein sequence ID" value="KAK7579730.1"/>
    <property type="molecule type" value="Genomic_DNA"/>
</dbReference>
<accession>A0AAN9Y1I8</accession>
<keyword evidence="6" id="KW-1185">Reference proteome</keyword>
<dbReference type="PANTHER" id="PTHR16500">
    <property type="entry name" value="BRCA2-INTERACTING TRANSCRIPTIONAL REPRESSOR EMSY"/>
    <property type="match status" value="1"/>
</dbReference>
<feature type="compositionally biased region" description="Polar residues" evidence="3">
    <location>
        <begin position="584"/>
        <end position="598"/>
    </location>
</feature>
<protein>
    <recommendedName>
        <fullName evidence="4">ENT domain-containing protein</fullName>
    </recommendedName>
</protein>
<evidence type="ECO:0000256" key="3">
    <source>
        <dbReference type="SAM" id="MobiDB-lite"/>
    </source>
</evidence>
<name>A0AAN9Y1I8_9HEMI</name>
<dbReference type="PROSITE" id="PS51138">
    <property type="entry name" value="ENT"/>
    <property type="match status" value="1"/>
</dbReference>
<dbReference type="Pfam" id="PF03735">
    <property type="entry name" value="ENT"/>
    <property type="match status" value="1"/>
</dbReference>
<dbReference type="SUPFAM" id="SSF158639">
    <property type="entry name" value="ENT-like"/>
    <property type="match status" value="1"/>
</dbReference>
<feature type="region of interest" description="Disordered" evidence="3">
    <location>
        <begin position="635"/>
        <end position="669"/>
    </location>
</feature>
<evidence type="ECO:0000313" key="6">
    <source>
        <dbReference type="Proteomes" id="UP001367676"/>
    </source>
</evidence>
<proteinExistence type="predicted"/>
<dbReference type="Gene3D" id="1.10.1240.40">
    <property type="entry name" value="ENT domain"/>
    <property type="match status" value="1"/>
</dbReference>
<dbReference type="GO" id="GO:0006355">
    <property type="term" value="P:regulation of DNA-templated transcription"/>
    <property type="evidence" value="ECO:0007669"/>
    <property type="project" value="InterPro"/>
</dbReference>
<feature type="domain" description="ENT" evidence="4">
    <location>
        <begin position="16"/>
        <end position="104"/>
    </location>
</feature>
<dbReference type="InterPro" id="IPR033482">
    <property type="entry name" value="EMSY"/>
</dbReference>
<feature type="compositionally biased region" description="Polar residues" evidence="3">
    <location>
        <begin position="384"/>
        <end position="396"/>
    </location>
</feature>
<feature type="region of interest" description="Disordered" evidence="3">
    <location>
        <begin position="231"/>
        <end position="287"/>
    </location>
</feature>
<dbReference type="InterPro" id="IPR005491">
    <property type="entry name" value="ENT_dom"/>
</dbReference>
<feature type="region of interest" description="Disordered" evidence="3">
    <location>
        <begin position="581"/>
        <end position="603"/>
    </location>
</feature>
<dbReference type="GO" id="GO:0005654">
    <property type="term" value="C:nucleoplasm"/>
    <property type="evidence" value="ECO:0007669"/>
    <property type="project" value="TreeGrafter"/>
</dbReference>
<feature type="compositionally biased region" description="Acidic residues" evidence="3">
    <location>
        <begin position="635"/>
        <end position="648"/>
    </location>
</feature>
<evidence type="ECO:0000256" key="1">
    <source>
        <dbReference type="ARBA" id="ARBA00004123"/>
    </source>
</evidence>
<feature type="region of interest" description="Disordered" evidence="3">
    <location>
        <begin position="302"/>
        <end position="337"/>
    </location>
</feature>